<dbReference type="InterPro" id="IPR058922">
    <property type="entry name" value="WHD_DRP"/>
</dbReference>
<keyword evidence="5" id="KW-0611">Plant defense</keyword>
<dbReference type="InterPro" id="IPR032675">
    <property type="entry name" value="LRR_dom_sf"/>
</dbReference>
<dbReference type="GO" id="GO:0043531">
    <property type="term" value="F:ADP binding"/>
    <property type="evidence" value="ECO:0007669"/>
    <property type="project" value="InterPro"/>
</dbReference>
<dbReference type="Pfam" id="PF00931">
    <property type="entry name" value="NB-ARC"/>
    <property type="match status" value="1"/>
</dbReference>
<evidence type="ECO:0000256" key="5">
    <source>
        <dbReference type="ARBA" id="ARBA00022821"/>
    </source>
</evidence>
<dbReference type="GeneID" id="104210962"/>
<sequence>MERGKGNEGERENSSVSSAVFRKDIVNLRNFIGRLKNEEDQIALDMDQVEALKLVVTLMWTFLQLSSSSSLDGFSAKISNITGELEDLVESLFYNSGDDILVKYDMDCVVPRIMENIRSCINSQHSPKSSATMAEEQLVELLDSLLVNLHDITNLAVGQFTPFITQLEVLRNVFSNVRNFYGLTVNGCVEHEIIEYMLPQFQLMAERAGHFFLVCIVEELEGTLDVKLGHLFVKIIPIALEVMHICSTNLKASKSTEFGCFIKQLLEASPAILREYLIYLQEHIVNVINPSTSTRNIHVMIEFLLIILTDMPKDFIRHDKLFDLLARLGALTREVSILVHRLQEKSRNEGNTNETYCGTLDLLENIELLKGDLRHVYLKVPNSSKLCFPMSDGLLFMNLLLRNLNALLNSNAYSVSLIKEEIELVKEHLECIRFLFVNVEHELCKDHWIRALDVAYEAEHSINSILVKDHGLLQLIFLLPDTIEKIKLIKEDVFNLVKKSPENRALIVEKSPNKPVVSKSSIASQVLVGFEEERDYIIRKLICGPTDIDVISIVGMPGLGKTTLAYRVYNDKSVISHFDILAWCTVDQERNERILLQKIFNQVTNSNEKFSEDIDVVDKLRKKLYGGRYLIVLDDLWDTATWDELTRPFPDIKKGSRIILTSRKKEVALHAKRHSEPLDLRFFTVDESWDLIKKRVFGEESCPNELLGVGKGIAQNCQGLPLVADLIAGVLAKKGKKKTLWLEVLNNLDSFILENEVEVMKVIQLSYDHLADHVKPCLLFLGSYPKDEEISVCKLQDLWSAEGILEQTEMKSVKEVMEVYLDNLISSSLVIVKKSKYVPRTCKIHDLVHDFCQVKATKEKFFDLISSSALSCASDLMPRRMTIPYDRVSVCKRSDSEKKVVSGKYLLSLKVDCALWRTDGFLVDKIAVLVQLRDLRLLRVLDLPEVIHGEHLLNEIGLLVHLKYLNIGMRVKALPLSLTNLWNLETLLVQSYDTTIVLLPRIWNLAKLQHVSIRRCSFFDLDTGEPILLAEDSKLDKLRILDGLRLSYSKDTEDILKRFPKLKQLVCKIVESWDASAECNWFPKLDVLNELEELKAMYLSATDLSYQDGSGSHDMLPFSARHLSDFRFPLSLKKLTLLDFNLTSDSLSTIARLPILQKLTLVNTIIQEEEWNVGEDNTFENLKYLGLVQVRLSTWQVEEESFPVLEQLLLRECNKLEEIPSSFGDIASLRSIELIDSPQLEDSALEIKEYVADMMGDDRLQVHVQSYRE</sequence>
<dbReference type="InterPro" id="IPR036388">
    <property type="entry name" value="WH-like_DNA-bd_sf"/>
</dbReference>
<dbReference type="InterPro" id="IPR042197">
    <property type="entry name" value="Apaf_helical"/>
</dbReference>
<comment type="similarity">
    <text evidence="1">Belongs to the disease resistance NB-LRR family.</text>
</comment>
<evidence type="ECO:0000259" key="8">
    <source>
        <dbReference type="Pfam" id="PF23559"/>
    </source>
</evidence>
<organism evidence="9 11">
    <name type="scientific">Nicotiana sylvestris</name>
    <name type="common">Wood tobacco</name>
    <name type="synonym">South American tobacco</name>
    <dbReference type="NCBI Taxonomy" id="4096"/>
    <lineage>
        <taxon>Eukaryota</taxon>
        <taxon>Viridiplantae</taxon>
        <taxon>Streptophyta</taxon>
        <taxon>Embryophyta</taxon>
        <taxon>Tracheophyta</taxon>
        <taxon>Spermatophyta</taxon>
        <taxon>Magnoliopsida</taxon>
        <taxon>eudicotyledons</taxon>
        <taxon>Gunneridae</taxon>
        <taxon>Pentapetalae</taxon>
        <taxon>asterids</taxon>
        <taxon>lamiids</taxon>
        <taxon>Solanales</taxon>
        <taxon>Solanaceae</taxon>
        <taxon>Nicotianoideae</taxon>
        <taxon>Nicotianeae</taxon>
        <taxon>Nicotiana</taxon>
    </lineage>
</organism>
<dbReference type="Gene3D" id="1.10.8.430">
    <property type="entry name" value="Helical domain of apoptotic protease-activating factors"/>
    <property type="match status" value="1"/>
</dbReference>
<dbReference type="PRINTS" id="PR00364">
    <property type="entry name" value="DISEASERSIST"/>
</dbReference>
<dbReference type="SUPFAM" id="SSF52058">
    <property type="entry name" value="L domain-like"/>
    <property type="match status" value="1"/>
</dbReference>
<name>A0A1U7UVL7_NICSY</name>
<dbReference type="InterPro" id="IPR002182">
    <property type="entry name" value="NB-ARC"/>
</dbReference>
<dbReference type="Proteomes" id="UP000189701">
    <property type="component" value="Unplaced"/>
</dbReference>
<dbReference type="AlphaFoldDB" id="A0A1U7UVL7"/>
<evidence type="ECO:0000256" key="1">
    <source>
        <dbReference type="ARBA" id="ARBA00008894"/>
    </source>
</evidence>
<evidence type="ECO:0000256" key="4">
    <source>
        <dbReference type="ARBA" id="ARBA00022741"/>
    </source>
</evidence>
<evidence type="ECO:0000259" key="7">
    <source>
        <dbReference type="Pfam" id="PF00931"/>
    </source>
</evidence>
<reference evidence="10 11" key="2">
    <citation type="submission" date="2025-04" db="UniProtKB">
        <authorList>
            <consortium name="RefSeq"/>
        </authorList>
    </citation>
    <scope>IDENTIFICATION</scope>
    <source>
        <tissue evidence="10 11">Leaf</tissue>
    </source>
</reference>
<dbReference type="Gene3D" id="3.80.10.10">
    <property type="entry name" value="Ribonuclease Inhibitor"/>
    <property type="match status" value="2"/>
</dbReference>
<dbReference type="KEGG" id="nsy:104210962"/>
<proteinExistence type="inferred from homology"/>
<keyword evidence="3" id="KW-0677">Repeat</keyword>
<evidence type="ECO:0000313" key="10">
    <source>
        <dbReference type="RefSeq" id="XP_009758242.1"/>
    </source>
</evidence>
<dbReference type="Pfam" id="PF23559">
    <property type="entry name" value="WHD_DRP"/>
    <property type="match status" value="1"/>
</dbReference>
<evidence type="ECO:0000256" key="2">
    <source>
        <dbReference type="ARBA" id="ARBA00022614"/>
    </source>
</evidence>
<keyword evidence="2" id="KW-0433">Leucine-rich repeat</keyword>
<keyword evidence="4" id="KW-0547">Nucleotide-binding</keyword>
<dbReference type="InterPro" id="IPR027417">
    <property type="entry name" value="P-loop_NTPase"/>
</dbReference>
<dbReference type="STRING" id="4096.A0A1U7UVL7"/>
<reference evidence="9" key="1">
    <citation type="journal article" date="2013" name="Genome Biol.">
        <title>Reference genomes and transcriptomes of Nicotiana sylvestris and Nicotiana tomentosiformis.</title>
        <authorList>
            <person name="Sierro N."/>
            <person name="Battey J.N."/>
            <person name="Ouadi S."/>
            <person name="Bovet L."/>
            <person name="Goepfert S."/>
            <person name="Bakaher N."/>
            <person name="Peitsch M.C."/>
            <person name="Ivanov N.V."/>
        </authorList>
    </citation>
    <scope>NUCLEOTIDE SEQUENCE [LARGE SCALE GENOMIC DNA]</scope>
</reference>
<evidence type="ECO:0000256" key="6">
    <source>
        <dbReference type="ARBA" id="ARBA00022840"/>
    </source>
</evidence>
<dbReference type="Gene3D" id="3.40.50.300">
    <property type="entry name" value="P-loop containing nucleotide triphosphate hydrolases"/>
    <property type="match status" value="1"/>
</dbReference>
<protein>
    <submittedName>
        <fullName evidence="10 11">Late blight resistance protein homolog R1A-3</fullName>
    </submittedName>
</protein>
<evidence type="ECO:0000256" key="3">
    <source>
        <dbReference type="ARBA" id="ARBA00022737"/>
    </source>
</evidence>
<dbReference type="eggNOG" id="KOG4658">
    <property type="taxonomic scope" value="Eukaryota"/>
</dbReference>
<evidence type="ECO:0000313" key="11">
    <source>
        <dbReference type="RefSeq" id="XP_009758243.1"/>
    </source>
</evidence>
<dbReference type="FunFam" id="1.10.10.10:FF:000322">
    <property type="entry name" value="Probable disease resistance protein At1g63360"/>
    <property type="match status" value="1"/>
</dbReference>
<evidence type="ECO:0000313" key="9">
    <source>
        <dbReference type="Proteomes" id="UP000189701"/>
    </source>
</evidence>
<accession>A0A1U7UVL7</accession>
<dbReference type="GO" id="GO:0005524">
    <property type="term" value="F:ATP binding"/>
    <property type="evidence" value="ECO:0007669"/>
    <property type="project" value="UniProtKB-KW"/>
</dbReference>
<feature type="domain" description="NB-ARC" evidence="7">
    <location>
        <begin position="533"/>
        <end position="700"/>
    </location>
</feature>
<keyword evidence="6" id="KW-0067">ATP-binding</keyword>
<feature type="domain" description="Disease resistance protein winged helix" evidence="8">
    <location>
        <begin position="784"/>
        <end position="851"/>
    </location>
</feature>
<dbReference type="RefSeq" id="XP_009758243.1">
    <property type="nucleotide sequence ID" value="XM_009759941.1"/>
</dbReference>
<keyword evidence="9" id="KW-1185">Reference proteome</keyword>
<dbReference type="Gene3D" id="1.10.10.10">
    <property type="entry name" value="Winged helix-like DNA-binding domain superfamily/Winged helix DNA-binding domain"/>
    <property type="match status" value="1"/>
</dbReference>
<dbReference type="SUPFAM" id="SSF52540">
    <property type="entry name" value="P-loop containing nucleoside triphosphate hydrolases"/>
    <property type="match status" value="1"/>
</dbReference>
<dbReference type="PANTHER" id="PTHR15140">
    <property type="entry name" value="TUBULIN-SPECIFIC CHAPERONE E"/>
    <property type="match status" value="1"/>
</dbReference>
<dbReference type="RefSeq" id="XP_009758242.1">
    <property type="nucleotide sequence ID" value="XM_009759940.1"/>
</dbReference>
<dbReference type="PANTHER" id="PTHR15140:SF52">
    <property type="entry name" value="LATE BLIGHT RESISTANCE PROTEIN HOMOLOG R1A-4"/>
    <property type="match status" value="1"/>
</dbReference>
<dbReference type="GO" id="GO:0051607">
    <property type="term" value="P:defense response to virus"/>
    <property type="evidence" value="ECO:0007669"/>
    <property type="project" value="UniProtKB-ARBA"/>
</dbReference>
<gene>
    <name evidence="10 11" type="primary">LOC104210962</name>
</gene>
<dbReference type="FunFam" id="3.40.50.300:FF:001091">
    <property type="entry name" value="Probable disease resistance protein At1g61300"/>
    <property type="match status" value="1"/>
</dbReference>